<protein>
    <submittedName>
        <fullName evidence="2">Uncharacterized protein</fullName>
    </submittedName>
</protein>
<keyword evidence="3" id="KW-1185">Reference proteome</keyword>
<dbReference type="OrthoDB" id="1642657at2759"/>
<evidence type="ECO:0000256" key="1">
    <source>
        <dbReference type="SAM" id="MobiDB-lite"/>
    </source>
</evidence>
<evidence type="ECO:0000313" key="2">
    <source>
        <dbReference type="EMBL" id="PIN24527.1"/>
    </source>
</evidence>
<feature type="compositionally biased region" description="Polar residues" evidence="1">
    <location>
        <begin position="37"/>
        <end position="49"/>
    </location>
</feature>
<dbReference type="Proteomes" id="UP000231279">
    <property type="component" value="Unassembled WGS sequence"/>
</dbReference>
<comment type="caution">
    <text evidence="2">The sequence shown here is derived from an EMBL/GenBank/DDBJ whole genome shotgun (WGS) entry which is preliminary data.</text>
</comment>
<evidence type="ECO:0000313" key="3">
    <source>
        <dbReference type="Proteomes" id="UP000231279"/>
    </source>
</evidence>
<feature type="region of interest" description="Disordered" evidence="1">
    <location>
        <begin position="37"/>
        <end position="66"/>
    </location>
</feature>
<proteinExistence type="predicted"/>
<dbReference type="AlphaFoldDB" id="A0A2G9I431"/>
<reference evidence="3" key="1">
    <citation type="journal article" date="2018" name="Gigascience">
        <title>Genome assembly of the Pink Ipe (Handroanthus impetiginosus, Bignoniaceae), a highly valued, ecologically keystone Neotropical timber forest tree.</title>
        <authorList>
            <person name="Silva-Junior O.B."/>
            <person name="Grattapaglia D."/>
            <person name="Novaes E."/>
            <person name="Collevatti R.G."/>
        </authorList>
    </citation>
    <scope>NUCLEOTIDE SEQUENCE [LARGE SCALE GENOMIC DNA]</scope>
    <source>
        <strain evidence="3">cv. UFG-1</strain>
    </source>
</reference>
<dbReference type="EMBL" id="NKXS01000400">
    <property type="protein sequence ID" value="PIN24527.1"/>
    <property type="molecule type" value="Genomic_DNA"/>
</dbReference>
<gene>
    <name evidence="2" type="ORF">CDL12_02747</name>
</gene>
<name>A0A2G9I431_9LAMI</name>
<accession>A0A2G9I431</accession>
<sequence>MGGLLPHLRHEARQCNACLVHKARGIALRHTKITLAQTTPTKSRPNNSGCKDDLALGLSGDDEEDI</sequence>
<organism evidence="2 3">
    <name type="scientific">Handroanthus impetiginosus</name>
    <dbReference type="NCBI Taxonomy" id="429701"/>
    <lineage>
        <taxon>Eukaryota</taxon>
        <taxon>Viridiplantae</taxon>
        <taxon>Streptophyta</taxon>
        <taxon>Embryophyta</taxon>
        <taxon>Tracheophyta</taxon>
        <taxon>Spermatophyta</taxon>
        <taxon>Magnoliopsida</taxon>
        <taxon>eudicotyledons</taxon>
        <taxon>Gunneridae</taxon>
        <taxon>Pentapetalae</taxon>
        <taxon>asterids</taxon>
        <taxon>lamiids</taxon>
        <taxon>Lamiales</taxon>
        <taxon>Bignoniaceae</taxon>
        <taxon>Crescentiina</taxon>
        <taxon>Tabebuia alliance</taxon>
        <taxon>Handroanthus</taxon>
    </lineage>
</organism>